<gene>
    <name evidence="2" type="ORF">AVEN_260489_1</name>
</gene>
<evidence type="ECO:0000256" key="1">
    <source>
        <dbReference type="SAM" id="MobiDB-lite"/>
    </source>
</evidence>
<comment type="caution">
    <text evidence="2">The sequence shown here is derived from an EMBL/GenBank/DDBJ whole genome shotgun (WGS) entry which is preliminary data.</text>
</comment>
<feature type="region of interest" description="Disordered" evidence="1">
    <location>
        <begin position="115"/>
        <end position="147"/>
    </location>
</feature>
<protein>
    <submittedName>
        <fullName evidence="2">Uncharacterized protein</fullName>
    </submittedName>
</protein>
<reference evidence="2 3" key="1">
    <citation type="journal article" date="2019" name="Sci. Rep.">
        <title>Orb-weaving spider Araneus ventricosus genome elucidates the spidroin gene catalogue.</title>
        <authorList>
            <person name="Kono N."/>
            <person name="Nakamura H."/>
            <person name="Ohtoshi R."/>
            <person name="Moran D.A.P."/>
            <person name="Shinohara A."/>
            <person name="Yoshida Y."/>
            <person name="Fujiwara M."/>
            <person name="Mori M."/>
            <person name="Tomita M."/>
            <person name="Arakawa K."/>
        </authorList>
    </citation>
    <scope>NUCLEOTIDE SEQUENCE [LARGE SCALE GENOMIC DNA]</scope>
</reference>
<feature type="compositionally biased region" description="Polar residues" evidence="1">
    <location>
        <begin position="121"/>
        <end position="131"/>
    </location>
</feature>
<dbReference type="AlphaFoldDB" id="A0A4Y2LV34"/>
<dbReference type="Proteomes" id="UP000499080">
    <property type="component" value="Unassembled WGS sequence"/>
</dbReference>
<accession>A0A4Y2LV34</accession>
<name>A0A4Y2LV34_ARAVE</name>
<organism evidence="2 3">
    <name type="scientific">Araneus ventricosus</name>
    <name type="common">Orbweaver spider</name>
    <name type="synonym">Epeira ventricosa</name>
    <dbReference type="NCBI Taxonomy" id="182803"/>
    <lineage>
        <taxon>Eukaryota</taxon>
        <taxon>Metazoa</taxon>
        <taxon>Ecdysozoa</taxon>
        <taxon>Arthropoda</taxon>
        <taxon>Chelicerata</taxon>
        <taxon>Arachnida</taxon>
        <taxon>Araneae</taxon>
        <taxon>Araneomorphae</taxon>
        <taxon>Entelegynae</taxon>
        <taxon>Araneoidea</taxon>
        <taxon>Araneidae</taxon>
        <taxon>Araneus</taxon>
    </lineage>
</organism>
<evidence type="ECO:0000313" key="3">
    <source>
        <dbReference type="Proteomes" id="UP000499080"/>
    </source>
</evidence>
<proteinExistence type="predicted"/>
<evidence type="ECO:0000313" key="2">
    <source>
        <dbReference type="EMBL" id="GBN17960.1"/>
    </source>
</evidence>
<sequence length="147" mass="16179">MIFSFREKLANLEAEKEAGKSDVNVKKHLEEKKRETAKLTSHADSMKNENAVLTKLISDYLQNNAKAILGLPRSFEPRSDDEDGTCAGIASTSFCTTPAGEHLAHNVRFNIHQAHMPGGSSVESESGTLQPRSRDLNSMPPGSFLYF</sequence>
<dbReference type="EMBL" id="BGPR01120198">
    <property type="protein sequence ID" value="GBN17960.1"/>
    <property type="molecule type" value="Genomic_DNA"/>
</dbReference>
<keyword evidence="3" id="KW-1185">Reference proteome</keyword>